<keyword evidence="3" id="KW-1185">Reference proteome</keyword>
<gene>
    <name evidence="2" type="ORF">C9I82_322</name>
</gene>
<dbReference type="EMBL" id="CP028374">
    <property type="protein sequence ID" value="AXN02286.1"/>
    <property type="molecule type" value="Genomic_DNA"/>
</dbReference>
<evidence type="ECO:0000313" key="3">
    <source>
        <dbReference type="Proteomes" id="UP000256856"/>
    </source>
</evidence>
<dbReference type="PANTHER" id="PTHR34512">
    <property type="entry name" value="CELL SURFACE PROTEIN"/>
    <property type="match status" value="1"/>
</dbReference>
<accession>A0A346DZY1</accession>
<protein>
    <submittedName>
        <fullName evidence="2">Outer membrane protein assembly factor BamB</fullName>
    </submittedName>
</protein>
<dbReference type="Pfam" id="PF13360">
    <property type="entry name" value="PQQ_2"/>
    <property type="match status" value="1"/>
</dbReference>
<feature type="domain" description="Pyrrolo-quinoline quinone repeat" evidence="1">
    <location>
        <begin position="66"/>
        <end position="266"/>
    </location>
</feature>
<dbReference type="OrthoDB" id="5173551at2"/>
<evidence type="ECO:0000259" key="1">
    <source>
        <dbReference type="Pfam" id="PF13360"/>
    </source>
</evidence>
<dbReference type="SMART" id="SM00564">
    <property type="entry name" value="PQQ"/>
    <property type="match status" value="5"/>
</dbReference>
<reference evidence="2 3" key="1">
    <citation type="submission" date="2018-03" db="EMBL/GenBank/DDBJ databases">
        <title>A parallel universe: an anciently diverged bacterial symbiosis in a Hawaiian planthopper (Hemiptera: Cixiidae) reveals rearranged nutritional responsibilities.</title>
        <authorList>
            <person name="Bennett G."/>
            <person name="Mao M."/>
        </authorList>
    </citation>
    <scope>NUCLEOTIDE SEQUENCE [LARGE SCALE GENOMIC DNA]</scope>
    <source>
        <strain evidence="2 3">OLIH</strain>
    </source>
</reference>
<dbReference type="InterPro" id="IPR018391">
    <property type="entry name" value="PQQ_b-propeller_rpt"/>
</dbReference>
<dbReference type="Gene3D" id="2.130.10.10">
    <property type="entry name" value="YVTN repeat-like/Quinoprotein amine dehydrogenase"/>
    <property type="match status" value="1"/>
</dbReference>
<dbReference type="InterPro" id="IPR002372">
    <property type="entry name" value="PQQ_rpt_dom"/>
</dbReference>
<proteinExistence type="predicted"/>
<name>A0A346DZY1_9ENTR</name>
<dbReference type="PANTHER" id="PTHR34512:SF30">
    <property type="entry name" value="OUTER MEMBRANE PROTEIN ASSEMBLY FACTOR BAMB"/>
    <property type="match status" value="1"/>
</dbReference>
<dbReference type="RefSeq" id="WP_115956114.1">
    <property type="nucleotide sequence ID" value="NZ_CP028374.1"/>
</dbReference>
<dbReference type="InterPro" id="IPR015943">
    <property type="entry name" value="WD40/YVTN_repeat-like_dom_sf"/>
</dbReference>
<organism evidence="2 3">
    <name type="scientific">Candidatus Purcelliella pentastirinorum</name>
    <dbReference type="NCBI Taxonomy" id="472834"/>
    <lineage>
        <taxon>Bacteria</taxon>
        <taxon>Pseudomonadati</taxon>
        <taxon>Pseudomonadota</taxon>
        <taxon>Gammaproteobacteria</taxon>
        <taxon>Enterobacterales</taxon>
        <taxon>Enterobacteriaceae</taxon>
        <taxon>Candidatus Purcelliella</taxon>
    </lineage>
</organism>
<dbReference type="AlphaFoldDB" id="A0A346DZY1"/>
<dbReference type="InterPro" id="IPR011047">
    <property type="entry name" value="Quinoprotein_ADH-like_sf"/>
</dbReference>
<evidence type="ECO:0000313" key="2">
    <source>
        <dbReference type="EMBL" id="AXN02286.1"/>
    </source>
</evidence>
<dbReference type="PROSITE" id="PS51257">
    <property type="entry name" value="PROKAR_LIPOPROTEIN"/>
    <property type="match status" value="1"/>
</dbReference>
<sequence length="376" mass="44132">MNVFRLYFLILLIFFLGCTDNDYIHFMNKPYLKKVWQINIGKYNNEYYNYSFSFNKDIIFIYNYSGIIKAISLKDGKQKWFVNLSCKYKKFRNDGIFLLGNICVDIKNIYFGTENAKLYSINFSNGVIDWCVDAAGEILSKPFLFNDLVLVHTVNGVLQAFNKNNGEIKWSIFLGYSNFGVRGESEPVMFNNLIIIGSDNGFINVISPYDGKLIWKKFISYPYKDNFNNMIDVDYTPIIYHGVIYSLSSNGCFLAIDFISGDILYKYDNKFIKNIFIYNNCIYLLDNMNYLISLNIDNYYIKSQRMLPFKYDSISSILYKNYIIIGDNLGYLYLIDINNFSVFFRSKISNFGLNIIFYKNNKLFILDNNGCLFFYN</sequence>
<dbReference type="KEGG" id="ppet:C9I82_322"/>
<dbReference type="Proteomes" id="UP000256856">
    <property type="component" value="Chromosome"/>
</dbReference>
<dbReference type="SUPFAM" id="SSF50998">
    <property type="entry name" value="Quinoprotein alcohol dehydrogenase-like"/>
    <property type="match status" value="1"/>
</dbReference>